<dbReference type="Pfam" id="PF01656">
    <property type="entry name" value="CbiA"/>
    <property type="match status" value="1"/>
</dbReference>
<keyword evidence="4" id="KW-0969">Cilium</keyword>
<evidence type="ECO:0000259" key="3">
    <source>
        <dbReference type="Pfam" id="PF01656"/>
    </source>
</evidence>
<gene>
    <name evidence="4" type="ORF">SAMN02745124_02790</name>
</gene>
<dbReference type="SUPFAM" id="SSF52540">
    <property type="entry name" value="P-loop containing nucleoside triphosphate hydrolases"/>
    <property type="match status" value="1"/>
</dbReference>
<dbReference type="GO" id="GO:0051782">
    <property type="term" value="P:negative regulation of cell division"/>
    <property type="evidence" value="ECO:0007669"/>
    <property type="project" value="TreeGrafter"/>
</dbReference>
<protein>
    <submittedName>
        <fullName evidence="4">Flagellar biosynthesis protein FlhG</fullName>
    </submittedName>
</protein>
<dbReference type="InterPro" id="IPR027417">
    <property type="entry name" value="P-loop_NTPase"/>
</dbReference>
<keyword evidence="1" id="KW-0547">Nucleotide-binding</keyword>
<evidence type="ECO:0000313" key="4">
    <source>
        <dbReference type="EMBL" id="SHH95151.1"/>
    </source>
</evidence>
<reference evidence="4 5" key="1">
    <citation type="submission" date="2016-11" db="EMBL/GenBank/DDBJ databases">
        <authorList>
            <person name="Jaros S."/>
            <person name="Januszkiewicz K."/>
            <person name="Wedrychowicz H."/>
        </authorList>
    </citation>
    <scope>NUCLEOTIDE SEQUENCE [LARGE SCALE GENOMIC DNA]</scope>
    <source>
        <strain evidence="4 5">DSM 9705</strain>
    </source>
</reference>
<feature type="domain" description="CobQ/CobB/MinD/ParA nucleotide binding" evidence="3">
    <location>
        <begin position="5"/>
        <end position="265"/>
    </location>
</feature>
<dbReference type="PANTHER" id="PTHR43384:SF4">
    <property type="entry name" value="CELLULOSE BIOSYNTHESIS PROTEIN BCSQ-RELATED"/>
    <property type="match status" value="1"/>
</dbReference>
<dbReference type="GO" id="GO:0005524">
    <property type="term" value="F:ATP binding"/>
    <property type="evidence" value="ECO:0007669"/>
    <property type="project" value="UniProtKB-KW"/>
</dbReference>
<organism evidence="4 5">
    <name type="scientific">Desulfofustis glycolicus DSM 9705</name>
    <dbReference type="NCBI Taxonomy" id="1121409"/>
    <lineage>
        <taxon>Bacteria</taxon>
        <taxon>Pseudomonadati</taxon>
        <taxon>Thermodesulfobacteriota</taxon>
        <taxon>Desulfobulbia</taxon>
        <taxon>Desulfobulbales</taxon>
        <taxon>Desulfocapsaceae</taxon>
        <taxon>Desulfofustis</taxon>
    </lineage>
</organism>
<accession>A0A1M5X5R4</accession>
<dbReference type="InterPro" id="IPR050625">
    <property type="entry name" value="ParA/MinD_ATPase"/>
</dbReference>
<keyword evidence="5" id="KW-1185">Reference proteome</keyword>
<dbReference type="Gene3D" id="3.40.50.300">
    <property type="entry name" value="P-loop containing nucleotide triphosphate hydrolases"/>
    <property type="match status" value="1"/>
</dbReference>
<sequence length="309" mass="33600">MSIIISIGSGKGGTGKSTIAANLACVLARSGRRVCLADLDLGGADIHIQFGLFEPPRTLTDFITRRCDSLNEVLQTLDTVHGLQLLVGTGDTLQTANMNYQQKQRLLRGLQTIDCDILILDTGAGANYHVLDFFMAADIQVCITCPEATAILDFYRFLQLATIRKALSSFLSGSEVGTALREHSFETLDQVFTLAEETQPGARLKAREALEFFNPLLIINRVGNNARLNQMKLRTLVAKYLGVNLPDLGEIPEDQSVGRALRSFLPVCEYAPDSPSAQAIAKIGTRLGKVVDLYETKRRAAADNPAESG</sequence>
<dbReference type="STRING" id="1121409.SAMN02745124_02790"/>
<dbReference type="PANTHER" id="PTHR43384">
    <property type="entry name" value="SEPTUM SITE-DETERMINING PROTEIN MIND HOMOLOG, CHLOROPLASTIC-RELATED"/>
    <property type="match status" value="1"/>
</dbReference>
<name>A0A1M5X5R4_9BACT</name>
<dbReference type="OrthoDB" id="9773088at2"/>
<keyword evidence="4" id="KW-0966">Cell projection</keyword>
<dbReference type="InterPro" id="IPR002586">
    <property type="entry name" value="CobQ/CobB/MinD/ParA_Nub-bd_dom"/>
</dbReference>
<dbReference type="Proteomes" id="UP000184139">
    <property type="component" value="Unassembled WGS sequence"/>
</dbReference>
<dbReference type="RefSeq" id="WP_073377040.1">
    <property type="nucleotide sequence ID" value="NZ_FQXS01000017.1"/>
</dbReference>
<dbReference type="GO" id="GO:0016887">
    <property type="term" value="F:ATP hydrolysis activity"/>
    <property type="evidence" value="ECO:0007669"/>
    <property type="project" value="TreeGrafter"/>
</dbReference>
<evidence type="ECO:0000313" key="5">
    <source>
        <dbReference type="Proteomes" id="UP000184139"/>
    </source>
</evidence>
<dbReference type="GO" id="GO:0009898">
    <property type="term" value="C:cytoplasmic side of plasma membrane"/>
    <property type="evidence" value="ECO:0007669"/>
    <property type="project" value="TreeGrafter"/>
</dbReference>
<dbReference type="EMBL" id="FQXS01000017">
    <property type="protein sequence ID" value="SHH95151.1"/>
    <property type="molecule type" value="Genomic_DNA"/>
</dbReference>
<evidence type="ECO:0000256" key="2">
    <source>
        <dbReference type="ARBA" id="ARBA00022840"/>
    </source>
</evidence>
<dbReference type="AlphaFoldDB" id="A0A1M5X5R4"/>
<dbReference type="GO" id="GO:0005829">
    <property type="term" value="C:cytosol"/>
    <property type="evidence" value="ECO:0007669"/>
    <property type="project" value="TreeGrafter"/>
</dbReference>
<proteinExistence type="predicted"/>
<keyword evidence="2" id="KW-0067">ATP-binding</keyword>
<evidence type="ECO:0000256" key="1">
    <source>
        <dbReference type="ARBA" id="ARBA00022741"/>
    </source>
</evidence>
<keyword evidence="4" id="KW-0282">Flagellum</keyword>